<dbReference type="AlphaFoldDB" id="A0A9N9KU80"/>
<comment type="similarity">
    <text evidence="1">Belongs to the SPT2 family.</text>
</comment>
<feature type="compositionally biased region" description="Polar residues" evidence="3">
    <location>
        <begin position="12"/>
        <end position="28"/>
    </location>
</feature>
<proteinExistence type="inferred from homology"/>
<evidence type="ECO:0000256" key="3">
    <source>
        <dbReference type="SAM" id="MobiDB-lite"/>
    </source>
</evidence>
<evidence type="ECO:0000256" key="1">
    <source>
        <dbReference type="ARBA" id="ARBA00006461"/>
    </source>
</evidence>
<gene>
    <name evidence="4" type="ORF">HYFRA_00006678</name>
</gene>
<dbReference type="OrthoDB" id="5430658at2759"/>
<feature type="compositionally biased region" description="Basic and acidic residues" evidence="3">
    <location>
        <begin position="152"/>
        <end position="165"/>
    </location>
</feature>
<dbReference type="SMART" id="SM00784">
    <property type="entry name" value="SPT2"/>
    <property type="match status" value="1"/>
</dbReference>
<feature type="compositionally biased region" description="Low complexity" evidence="3">
    <location>
        <begin position="225"/>
        <end position="236"/>
    </location>
</feature>
<keyword evidence="5" id="KW-1185">Reference proteome</keyword>
<sequence>MPIGDLLASITGEPSPTQANASRPLSQPTKRKPSDTETYTRPADKLQRTNSSNANPVSRPSIRSERDISRPRAVDTSMSRMKLDSDKRTPVSSISSPIASSAIRNGQPSTPSAPDPRRPPPKKGSYAEIMARGKMAQQTMGQVGAIKHKRIEKQPSRREREDMKTQKSANVAKNIGPNGKFRNTPGAAAINGKSQVPEGRGPKTAANVGKGKAAPPVPEKKIKKAALATTGYAGTARPKPGAKPGSKPTYGSSARERERDRYGRRPPALGSREDRYESYDEDDDMEEDDQPDYESDVSSDMEAAAFEVDEEEEMAAKIARKEDQLALEEENRLKREKLEKKKKLMAMAKKAEGKKRY</sequence>
<feature type="compositionally biased region" description="Polar residues" evidence="3">
    <location>
        <begin position="48"/>
        <end position="58"/>
    </location>
</feature>
<evidence type="ECO:0000313" key="5">
    <source>
        <dbReference type="Proteomes" id="UP000696280"/>
    </source>
</evidence>
<reference evidence="4" key="1">
    <citation type="submission" date="2021-07" db="EMBL/GenBank/DDBJ databases">
        <authorList>
            <person name="Durling M."/>
        </authorList>
    </citation>
    <scope>NUCLEOTIDE SEQUENCE</scope>
</reference>
<dbReference type="Proteomes" id="UP000696280">
    <property type="component" value="Unassembled WGS sequence"/>
</dbReference>
<accession>A0A9N9KU80</accession>
<feature type="region of interest" description="Disordered" evidence="3">
    <location>
        <begin position="338"/>
        <end position="357"/>
    </location>
</feature>
<feature type="compositionally biased region" description="Low complexity" evidence="3">
    <location>
        <begin position="92"/>
        <end position="112"/>
    </location>
</feature>
<feature type="compositionally biased region" description="Basic and acidic residues" evidence="3">
    <location>
        <begin position="62"/>
        <end position="73"/>
    </location>
</feature>
<keyword evidence="2" id="KW-0175">Coiled coil</keyword>
<evidence type="ECO:0008006" key="6">
    <source>
        <dbReference type="Google" id="ProtNLM"/>
    </source>
</evidence>
<feature type="compositionally biased region" description="Acidic residues" evidence="3">
    <location>
        <begin position="279"/>
        <end position="299"/>
    </location>
</feature>
<name>A0A9N9KU80_9HELO</name>
<comment type="caution">
    <text evidence="4">The sequence shown here is derived from an EMBL/GenBank/DDBJ whole genome shotgun (WGS) entry which is preliminary data.</text>
</comment>
<feature type="region of interest" description="Disordered" evidence="3">
    <location>
        <begin position="1"/>
        <end position="301"/>
    </location>
</feature>
<dbReference type="EMBL" id="CAJVRL010000052">
    <property type="protein sequence ID" value="CAG8953786.1"/>
    <property type="molecule type" value="Genomic_DNA"/>
</dbReference>
<dbReference type="InterPro" id="IPR013256">
    <property type="entry name" value="Chromatin_SPT2"/>
</dbReference>
<feature type="compositionally biased region" description="Basic and acidic residues" evidence="3">
    <location>
        <begin position="254"/>
        <end position="263"/>
    </location>
</feature>
<evidence type="ECO:0000256" key="2">
    <source>
        <dbReference type="ARBA" id="ARBA00023054"/>
    </source>
</evidence>
<protein>
    <recommendedName>
        <fullName evidence="6">SPT2 chromatin protein</fullName>
    </recommendedName>
</protein>
<evidence type="ECO:0000313" key="4">
    <source>
        <dbReference type="EMBL" id="CAG8953786.1"/>
    </source>
</evidence>
<organism evidence="4 5">
    <name type="scientific">Hymenoscyphus fraxineus</name>
    <dbReference type="NCBI Taxonomy" id="746836"/>
    <lineage>
        <taxon>Eukaryota</taxon>
        <taxon>Fungi</taxon>
        <taxon>Dikarya</taxon>
        <taxon>Ascomycota</taxon>
        <taxon>Pezizomycotina</taxon>
        <taxon>Leotiomycetes</taxon>
        <taxon>Helotiales</taxon>
        <taxon>Helotiaceae</taxon>
        <taxon>Hymenoscyphus</taxon>
    </lineage>
</organism>